<feature type="transmembrane region" description="Helical" evidence="1">
    <location>
        <begin position="461"/>
        <end position="477"/>
    </location>
</feature>
<feature type="transmembrane region" description="Helical" evidence="1">
    <location>
        <begin position="427"/>
        <end position="449"/>
    </location>
</feature>
<name>A0A1D9NZ92_9FIRM</name>
<keyword evidence="1" id="KW-1133">Transmembrane helix</keyword>
<feature type="transmembrane region" description="Helical" evidence="1">
    <location>
        <begin position="285"/>
        <end position="302"/>
    </location>
</feature>
<feature type="transmembrane region" description="Helical" evidence="1">
    <location>
        <begin position="210"/>
        <end position="227"/>
    </location>
</feature>
<organism evidence="3 4">
    <name type="scientific">Butyrivibrio hungatei</name>
    <dbReference type="NCBI Taxonomy" id="185008"/>
    <lineage>
        <taxon>Bacteria</taxon>
        <taxon>Bacillati</taxon>
        <taxon>Bacillota</taxon>
        <taxon>Clostridia</taxon>
        <taxon>Lachnospirales</taxon>
        <taxon>Lachnospiraceae</taxon>
        <taxon>Butyrivibrio</taxon>
    </lineage>
</organism>
<proteinExistence type="predicted"/>
<accession>A0A1D9NZ92</accession>
<evidence type="ECO:0000259" key="2">
    <source>
        <dbReference type="Pfam" id="PF13231"/>
    </source>
</evidence>
<dbReference type="Proteomes" id="UP000179284">
    <property type="component" value="Chromosome I"/>
</dbReference>
<dbReference type="EMBL" id="CP017831">
    <property type="protein sequence ID" value="AOZ95539.1"/>
    <property type="molecule type" value="Genomic_DNA"/>
</dbReference>
<gene>
    <name evidence="3" type="ORF">bhn_I0505</name>
</gene>
<evidence type="ECO:0000313" key="4">
    <source>
        <dbReference type="Proteomes" id="UP000179284"/>
    </source>
</evidence>
<dbReference type="InterPro" id="IPR038731">
    <property type="entry name" value="RgtA/B/C-like"/>
</dbReference>
<feature type="domain" description="Glycosyltransferase RgtA/B/C/D-like" evidence="2">
    <location>
        <begin position="139"/>
        <end position="277"/>
    </location>
</feature>
<keyword evidence="1" id="KW-0812">Transmembrane</keyword>
<feature type="transmembrane region" description="Helical" evidence="1">
    <location>
        <begin position="78"/>
        <end position="96"/>
    </location>
</feature>
<keyword evidence="3" id="KW-0808">Transferase</keyword>
<keyword evidence="1" id="KW-0472">Membrane</keyword>
<keyword evidence="3" id="KW-0328">Glycosyltransferase</keyword>
<keyword evidence="4" id="KW-1185">Reference proteome</keyword>
<feature type="transmembrane region" description="Helical" evidence="1">
    <location>
        <begin position="239"/>
        <end position="265"/>
    </location>
</feature>
<dbReference type="AlphaFoldDB" id="A0A1D9NZ92"/>
<dbReference type="Pfam" id="PF13231">
    <property type="entry name" value="PMT_2"/>
    <property type="match status" value="1"/>
</dbReference>
<feature type="transmembrane region" description="Helical" evidence="1">
    <location>
        <begin position="7"/>
        <end position="29"/>
    </location>
</feature>
<sequence length="512" mass="58587">MKLKKVFFNIILFCLMVAALTVLGASILTTITYEMHVDVDFPHYVRENIPLLLISLILVFGIFAFLKSKDVFTSKKMIGFALVFCIAYCLMLILVIKPQPVNDSKTLDDIINAFMAGDYSSLTQKGGYLFIWPFQLGYVYFGQLVCSIFGTGNYLAWDILQLVSIVITVDLIYKMTWEMFEDREICGIMALMSAGCLFFYNYVTYIYGDILSMAPQTLALYFMILYMKRDKVRYGLLSGIFIAIAVMLKTNCEIAVIALIMMVLLHTVREHKLANTVGRDVKRTIVIIAAMLVMVFGIKTAVNTHYCALTGLEEIPAGSPSVSHIAMGLQESDLEDGWYNGYNYRVFDENDYDTDKTKEAAITEIKRRLALFTEHPLYGGRFLARKFLTQWADPVCISTHNLDLVSRHVDDQPAFCKSLVFGKTNSILRWIMNVFMTFCYFGIVVYLFNVLEKGEVSDSEMLILILIFGGIMFHEFWEGSSRYAMRYYVYWLPFAAFGIRETLDMISKKLKR</sequence>
<feature type="transmembrane region" description="Helical" evidence="1">
    <location>
        <begin position="185"/>
        <end position="204"/>
    </location>
</feature>
<protein>
    <submittedName>
        <fullName evidence="3">Dolichyl-phosphate-mannose-protein mannosyltransferase</fullName>
    </submittedName>
</protein>
<dbReference type="GO" id="GO:0016757">
    <property type="term" value="F:glycosyltransferase activity"/>
    <property type="evidence" value="ECO:0007669"/>
    <property type="project" value="UniProtKB-KW"/>
</dbReference>
<reference evidence="4" key="1">
    <citation type="submission" date="2016-10" db="EMBL/GenBank/DDBJ databases">
        <title>The complete genome sequence of the rumen bacterium Butyrivibrio hungatei MB2003.</title>
        <authorList>
            <person name="Palevich N."/>
            <person name="Kelly W.J."/>
            <person name="Leahy S.C."/>
            <person name="Altermann E."/>
            <person name="Rakonjac J."/>
            <person name="Attwood G.T."/>
        </authorList>
    </citation>
    <scope>NUCLEOTIDE SEQUENCE [LARGE SCALE GENOMIC DNA]</scope>
    <source>
        <strain evidence="4">MB2003</strain>
    </source>
</reference>
<dbReference type="RefSeq" id="WP_071175308.1">
    <property type="nucleotide sequence ID" value="NZ_CP017831.1"/>
</dbReference>
<evidence type="ECO:0000313" key="3">
    <source>
        <dbReference type="EMBL" id="AOZ95539.1"/>
    </source>
</evidence>
<dbReference type="KEGG" id="bhu:bhn_I0505"/>
<evidence type="ECO:0000256" key="1">
    <source>
        <dbReference type="SAM" id="Phobius"/>
    </source>
</evidence>
<feature type="transmembrane region" description="Helical" evidence="1">
    <location>
        <begin position="49"/>
        <end position="66"/>
    </location>
</feature>